<feature type="region of interest" description="Disordered" evidence="1">
    <location>
        <begin position="1049"/>
        <end position="1088"/>
    </location>
</feature>
<feature type="compositionally biased region" description="Basic residues" evidence="1">
    <location>
        <begin position="710"/>
        <end position="721"/>
    </location>
</feature>
<dbReference type="Proteomes" id="UP000309734">
    <property type="component" value="Unassembled WGS sequence"/>
</dbReference>
<feature type="region of interest" description="Disordered" evidence="1">
    <location>
        <begin position="487"/>
        <end position="509"/>
    </location>
</feature>
<feature type="region of interest" description="Disordered" evidence="1">
    <location>
        <begin position="698"/>
        <end position="721"/>
    </location>
</feature>
<evidence type="ECO:0000313" key="5">
    <source>
        <dbReference type="Proteomes" id="UP000310421"/>
    </source>
</evidence>
<dbReference type="PANTHER" id="PTHR35711:SF1">
    <property type="entry name" value="ECTODERMAL, ISOFORM F"/>
    <property type="match status" value="1"/>
</dbReference>
<proteinExistence type="predicted"/>
<feature type="region of interest" description="Disordered" evidence="1">
    <location>
        <begin position="103"/>
        <end position="165"/>
    </location>
</feature>
<feature type="region of interest" description="Disordered" evidence="1">
    <location>
        <begin position="746"/>
        <end position="770"/>
    </location>
</feature>
<feature type="compositionally biased region" description="Acidic residues" evidence="1">
    <location>
        <begin position="143"/>
        <end position="160"/>
    </location>
</feature>
<evidence type="ECO:0000256" key="1">
    <source>
        <dbReference type="SAM" id="MobiDB-lite"/>
    </source>
</evidence>
<feature type="compositionally biased region" description="Basic residues" evidence="1">
    <location>
        <begin position="747"/>
        <end position="768"/>
    </location>
</feature>
<dbReference type="EMBL" id="QZBS01000226">
    <property type="protein sequence ID" value="THZ69665.1"/>
    <property type="molecule type" value="Genomic_DNA"/>
</dbReference>
<sequence length="1105" mass="120988">MGSNAEAGPALNHFPKPSSLVSVSALFFFDIPLSKMRSCLLLSALAAVSTASIGNGILESNPTTMIDDSDWPDTTTDTNSVTRPPFIGPSHILIFPPSSISARPSSSLAKLPASRSTLSRRSDGASDGDQDILVSISGRDLIDDPDDMDDGDNHDDDDHEDGSLLSSASEIGTGIATKVLSAVSEFFLGPSTTKSTSTAESTSTRDSDQDSTDDPDDSDDDDDDVWETITDGLKSSLKSRGSSKISSLLDPTSTELEQTMFSDWLLPSSSFESTMFGQAAIDTRTRSRLSSSLPTRTGARSSPPSRSRTRQTSTFRTRTRTRTRSRSSRLSITRSSSSSLSVTASSSSASPTTTMTSTVNSTSATTRTLYSDGFPTSTTTVIRLVEPSSPINASSTHHFHGLLANLTNHIIHSSLLCSVIDIDIVVSSLVCSIVDIFVSSFIRSLVDIIHSSLLCSAIDIDIVVSSLVCPLIQVIFSSSVRPLRDIDEDDDSHGDIDQDEYSHKDNQSSKIHEVNQEQEVYQVINKNVLNAHGFNLHNNHHGLPISITYRLANLVVFKTHDTWHLLHDAWSDEESHPSDLIENENRGSYYTFLYFGGFHSYYFLQNEDRGSCHNHHAFPIIFHRIKTKQKSSTGAKKTKKCSSTRRVSSVPKKPASPETFISHTTVRSPTTTTTTATRVSTSISTSVTTSVSTKFKKGRTTATRWEKTRTKTKTKTPRARTKTIIRPSGVRTEYLLSTKTKMETKVLHHTRTKTRQHTRATTRQHTRTKTTTATTITYIGGVQTKTVTLDIDRPSRPTKTVTVDIGRPGRSTRTLSRTGLTVVVSETPAATITIPGYSTTITRRPSTASTTVDSSTPGSQILTVSDARARQIRGMNAGINDRKLGTFKGLGKDRKTVKFPNKHGSDACKAMSKKCKFAAKDDNTVLPCQERLAYEVFQLYEADPNQSFARGEVVACIDQNTNYCASIDWQPWIQKSPKAGKFVEDLMTQRSLNDQDEVPIASVVESMNWMLDSDARLCGETLLTVEKQRHSAGNNLGDMVGRYVLKLGTAPPKKHGPTFEDGSNDHSTDDDQDGNDDESYTPWVKPSGRHFVFPNIHDNGVVSDA</sequence>
<name>A0A4S9WUE1_AURPU</name>
<feature type="region of interest" description="Disordered" evidence="1">
    <location>
        <begin position="64"/>
        <end position="83"/>
    </location>
</feature>
<feature type="compositionally biased region" description="Low complexity" evidence="1">
    <location>
        <begin position="191"/>
        <end position="202"/>
    </location>
</feature>
<gene>
    <name evidence="3" type="ORF">D6C85_06541</name>
    <name evidence="2" type="ORF">D6D20_06061</name>
</gene>
<dbReference type="Proteomes" id="UP000310421">
    <property type="component" value="Unassembled WGS sequence"/>
</dbReference>
<dbReference type="EMBL" id="QZAN01000067">
    <property type="protein sequence ID" value="THW60077.1"/>
    <property type="molecule type" value="Genomic_DNA"/>
</dbReference>
<accession>A0A4S9WUE1</accession>
<feature type="compositionally biased region" description="Basic and acidic residues" evidence="1">
    <location>
        <begin position="493"/>
        <end position="509"/>
    </location>
</feature>
<organism evidence="3 4">
    <name type="scientific">Aureobasidium pullulans</name>
    <name type="common">Black yeast</name>
    <name type="synonym">Pullularia pullulans</name>
    <dbReference type="NCBI Taxonomy" id="5580"/>
    <lineage>
        <taxon>Eukaryota</taxon>
        <taxon>Fungi</taxon>
        <taxon>Dikarya</taxon>
        <taxon>Ascomycota</taxon>
        <taxon>Pezizomycotina</taxon>
        <taxon>Dothideomycetes</taxon>
        <taxon>Dothideomycetidae</taxon>
        <taxon>Dothideales</taxon>
        <taxon>Saccotheciaceae</taxon>
        <taxon>Aureobasidium</taxon>
    </lineage>
</organism>
<dbReference type="AlphaFoldDB" id="A0A4S9WUE1"/>
<evidence type="ECO:0000313" key="3">
    <source>
        <dbReference type="EMBL" id="THZ69665.1"/>
    </source>
</evidence>
<feature type="region of interest" description="Disordered" evidence="1">
    <location>
        <begin position="191"/>
        <end position="227"/>
    </location>
</feature>
<comment type="caution">
    <text evidence="3">The sequence shown here is derived from an EMBL/GenBank/DDBJ whole genome shotgun (WGS) entry which is preliminary data.</text>
</comment>
<feature type="region of interest" description="Disordered" evidence="1">
    <location>
        <begin position="282"/>
        <end position="362"/>
    </location>
</feature>
<feature type="compositionally biased region" description="Acidic residues" evidence="1">
    <location>
        <begin position="209"/>
        <end position="226"/>
    </location>
</feature>
<dbReference type="PANTHER" id="PTHR35711">
    <property type="entry name" value="EXPRESSED PROTEIN"/>
    <property type="match status" value="1"/>
</dbReference>
<evidence type="ECO:0000313" key="2">
    <source>
        <dbReference type="EMBL" id="THW60077.1"/>
    </source>
</evidence>
<evidence type="ECO:0000313" key="4">
    <source>
        <dbReference type="Proteomes" id="UP000309734"/>
    </source>
</evidence>
<feature type="region of interest" description="Disordered" evidence="1">
    <location>
        <begin position="629"/>
        <end position="658"/>
    </location>
</feature>
<protein>
    <submittedName>
        <fullName evidence="3">Uncharacterized protein</fullName>
    </submittedName>
</protein>
<feature type="compositionally biased region" description="Acidic residues" evidence="1">
    <location>
        <begin position="1070"/>
        <end position="1079"/>
    </location>
</feature>
<feature type="compositionally biased region" description="Basic residues" evidence="1">
    <location>
        <begin position="317"/>
        <end position="327"/>
    </location>
</feature>
<reference evidence="4 5" key="1">
    <citation type="submission" date="2018-10" db="EMBL/GenBank/DDBJ databases">
        <title>Fifty Aureobasidium pullulans genomes reveal a recombining polyextremotolerant generalist.</title>
        <authorList>
            <person name="Gostincar C."/>
            <person name="Turk M."/>
            <person name="Zajc J."/>
            <person name="Gunde-Cimerman N."/>
        </authorList>
    </citation>
    <scope>NUCLEOTIDE SEQUENCE [LARGE SCALE GENOMIC DNA]</scope>
    <source>
        <strain evidence="2 5">EXF-10751</strain>
        <strain evidence="3 4">EXF-3519</strain>
    </source>
</reference>
<feature type="compositionally biased region" description="Low complexity" evidence="1">
    <location>
        <begin position="328"/>
        <end position="362"/>
    </location>
</feature>
<feature type="compositionally biased region" description="Low complexity" evidence="1">
    <location>
        <begin position="288"/>
        <end position="316"/>
    </location>
</feature>